<organism evidence="8 9">
    <name type="scientific">Penicillium brevicompactum</name>
    <dbReference type="NCBI Taxonomy" id="5074"/>
    <lineage>
        <taxon>Eukaryota</taxon>
        <taxon>Fungi</taxon>
        <taxon>Dikarya</taxon>
        <taxon>Ascomycota</taxon>
        <taxon>Pezizomycotina</taxon>
        <taxon>Eurotiomycetes</taxon>
        <taxon>Eurotiomycetidae</taxon>
        <taxon>Eurotiales</taxon>
        <taxon>Aspergillaceae</taxon>
        <taxon>Penicillium</taxon>
    </lineage>
</organism>
<comment type="caution">
    <text evidence="8">The sequence shown here is derived from an EMBL/GenBank/DDBJ whole genome shotgun (WGS) entry which is preliminary data.</text>
</comment>
<evidence type="ECO:0000256" key="4">
    <source>
        <dbReference type="ARBA" id="ARBA00022833"/>
    </source>
</evidence>
<keyword evidence="9" id="KW-1185">Reference proteome</keyword>
<dbReference type="PROSITE" id="PS51837">
    <property type="entry name" value="LITAF"/>
    <property type="match status" value="1"/>
</dbReference>
<evidence type="ECO:0000256" key="6">
    <source>
        <dbReference type="SAM" id="MobiDB-lite"/>
    </source>
</evidence>
<keyword evidence="5" id="KW-0472">Membrane</keyword>
<keyword evidence="4" id="KW-0862">Zinc</keyword>
<dbReference type="Proteomes" id="UP001148299">
    <property type="component" value="Unassembled WGS sequence"/>
</dbReference>
<evidence type="ECO:0000256" key="3">
    <source>
        <dbReference type="ARBA" id="ARBA00022723"/>
    </source>
</evidence>
<evidence type="ECO:0000259" key="7">
    <source>
        <dbReference type="PROSITE" id="PS51837"/>
    </source>
</evidence>
<dbReference type="PANTHER" id="PTHR23292">
    <property type="entry name" value="LIPOPOLYSACCHARIDE-INDUCED TUMOR NECROSIS FACTOR-ALPHA FACTOR"/>
    <property type="match status" value="1"/>
</dbReference>
<evidence type="ECO:0000256" key="1">
    <source>
        <dbReference type="ARBA" id="ARBA00004170"/>
    </source>
</evidence>
<protein>
    <recommendedName>
        <fullName evidence="7">LITAF domain-containing protein</fullName>
    </recommendedName>
</protein>
<dbReference type="AlphaFoldDB" id="A0A9W9V485"/>
<dbReference type="InterPro" id="IPR006629">
    <property type="entry name" value="LITAF"/>
</dbReference>
<comment type="subcellular location">
    <subcellularLocation>
        <location evidence="1">Membrane</location>
        <topology evidence="1">Peripheral membrane protein</topology>
    </subcellularLocation>
</comment>
<feature type="domain" description="LITAF" evidence="7">
    <location>
        <begin position="113"/>
        <end position="196"/>
    </location>
</feature>
<gene>
    <name evidence="8" type="ORF">N7541_001015</name>
</gene>
<dbReference type="EMBL" id="JAPZBR010000001">
    <property type="protein sequence ID" value="KAJ5367074.1"/>
    <property type="molecule type" value="Genomic_DNA"/>
</dbReference>
<sequence length="227" mass="24017">MGNSDKETVAELPVPTAEPVQNNETAPTGSTPAVAETISAPTETNAAEATRSLEGPSAMPSALPPTYEDIQKEPITAPPAAAINSGDPIEAARVQPTYPSYDEKVAMNAQVPPADPRLTPLERLYDESKLISCPFCYQQAMTKVTKESTGSTSMAAVACCLFGGICCAFLPYCMEMCHDAHHFCSQCGKRVALVPHDAPVQVFSPSNPGIVAVEPRPIQAPEAVMKN</sequence>
<evidence type="ECO:0000256" key="5">
    <source>
        <dbReference type="ARBA" id="ARBA00023136"/>
    </source>
</evidence>
<dbReference type="SMART" id="SM00714">
    <property type="entry name" value="LITAF"/>
    <property type="match status" value="1"/>
</dbReference>
<reference evidence="8" key="1">
    <citation type="submission" date="2022-12" db="EMBL/GenBank/DDBJ databases">
        <authorList>
            <person name="Petersen C."/>
        </authorList>
    </citation>
    <scope>NUCLEOTIDE SEQUENCE</scope>
    <source>
        <strain evidence="8">IBT 35675</strain>
    </source>
</reference>
<feature type="region of interest" description="Disordered" evidence="6">
    <location>
        <begin position="1"/>
        <end position="61"/>
    </location>
</feature>
<feature type="compositionally biased region" description="Polar residues" evidence="6">
    <location>
        <begin position="19"/>
        <end position="31"/>
    </location>
</feature>
<comment type="similarity">
    <text evidence="2">Belongs to the CDIP1/LITAF family.</text>
</comment>
<name>A0A9W9V485_PENBR</name>
<dbReference type="InterPro" id="IPR037519">
    <property type="entry name" value="LITAF_fam"/>
</dbReference>
<dbReference type="GO" id="GO:0008270">
    <property type="term" value="F:zinc ion binding"/>
    <property type="evidence" value="ECO:0007669"/>
    <property type="project" value="TreeGrafter"/>
</dbReference>
<dbReference type="PANTHER" id="PTHR23292:SF14">
    <property type="entry name" value="FI16615P1-RELATED"/>
    <property type="match status" value="1"/>
</dbReference>
<evidence type="ECO:0000313" key="8">
    <source>
        <dbReference type="EMBL" id="KAJ5367074.1"/>
    </source>
</evidence>
<proteinExistence type="inferred from homology"/>
<evidence type="ECO:0000256" key="2">
    <source>
        <dbReference type="ARBA" id="ARBA00005975"/>
    </source>
</evidence>
<evidence type="ECO:0000313" key="9">
    <source>
        <dbReference type="Proteomes" id="UP001148299"/>
    </source>
</evidence>
<reference evidence="8" key="2">
    <citation type="journal article" date="2023" name="IMA Fungus">
        <title>Comparative genomic study of the Penicillium genus elucidates a diverse pangenome and 15 lateral gene transfer events.</title>
        <authorList>
            <person name="Petersen C."/>
            <person name="Sorensen T."/>
            <person name="Nielsen M.R."/>
            <person name="Sondergaard T.E."/>
            <person name="Sorensen J.L."/>
            <person name="Fitzpatrick D.A."/>
            <person name="Frisvad J.C."/>
            <person name="Nielsen K.L."/>
        </authorList>
    </citation>
    <scope>NUCLEOTIDE SEQUENCE</scope>
    <source>
        <strain evidence="8">IBT 35675</strain>
    </source>
</reference>
<dbReference type="Pfam" id="PF10601">
    <property type="entry name" value="zf-LITAF-like"/>
    <property type="match status" value="1"/>
</dbReference>
<keyword evidence="3" id="KW-0479">Metal-binding</keyword>
<accession>A0A9W9V485</accession>
<dbReference type="GO" id="GO:0016020">
    <property type="term" value="C:membrane"/>
    <property type="evidence" value="ECO:0007669"/>
    <property type="project" value="UniProtKB-SubCell"/>
</dbReference>